<comment type="caution">
    <text evidence="5">The sequence shown here is derived from an EMBL/GenBank/DDBJ whole genome shotgun (WGS) entry which is preliminary data.</text>
</comment>
<dbReference type="InterPro" id="IPR036388">
    <property type="entry name" value="WH-like_DNA-bd_sf"/>
</dbReference>
<dbReference type="CDD" id="cd07377">
    <property type="entry name" value="WHTH_GntR"/>
    <property type="match status" value="1"/>
</dbReference>
<dbReference type="PANTHER" id="PTHR43537:SF5">
    <property type="entry name" value="UXU OPERON TRANSCRIPTIONAL REGULATOR"/>
    <property type="match status" value="1"/>
</dbReference>
<accession>A0ABV3WWY3</accession>
<dbReference type="InterPro" id="IPR011711">
    <property type="entry name" value="GntR_C"/>
</dbReference>
<keyword evidence="1" id="KW-0805">Transcription regulation</keyword>
<dbReference type="InterPro" id="IPR008920">
    <property type="entry name" value="TF_FadR/GntR_C"/>
</dbReference>
<proteinExistence type="predicted"/>
<evidence type="ECO:0000313" key="6">
    <source>
        <dbReference type="Proteomes" id="UP001559025"/>
    </source>
</evidence>
<dbReference type="EMBL" id="JAZHFV010000006">
    <property type="protein sequence ID" value="MEX4009020.1"/>
    <property type="molecule type" value="Genomic_DNA"/>
</dbReference>
<organism evidence="5 6">
    <name type="scientific">Neoaquamicrobium sediminum</name>
    <dbReference type="NCBI Taxonomy" id="1849104"/>
    <lineage>
        <taxon>Bacteria</taxon>
        <taxon>Pseudomonadati</taxon>
        <taxon>Pseudomonadota</taxon>
        <taxon>Alphaproteobacteria</taxon>
        <taxon>Hyphomicrobiales</taxon>
        <taxon>Phyllobacteriaceae</taxon>
        <taxon>Neoaquamicrobium</taxon>
    </lineage>
</organism>
<feature type="domain" description="HTH gntR-type" evidence="4">
    <location>
        <begin position="7"/>
        <end position="75"/>
    </location>
</feature>
<evidence type="ECO:0000256" key="3">
    <source>
        <dbReference type="ARBA" id="ARBA00023163"/>
    </source>
</evidence>
<dbReference type="Gene3D" id="1.20.120.530">
    <property type="entry name" value="GntR ligand-binding domain-like"/>
    <property type="match status" value="1"/>
</dbReference>
<gene>
    <name evidence="5" type="ORF">V1479_17045</name>
</gene>
<evidence type="ECO:0000259" key="4">
    <source>
        <dbReference type="PROSITE" id="PS50949"/>
    </source>
</evidence>
<evidence type="ECO:0000256" key="1">
    <source>
        <dbReference type="ARBA" id="ARBA00023015"/>
    </source>
</evidence>
<name>A0ABV3WWY3_9HYPH</name>
<dbReference type="PROSITE" id="PS50949">
    <property type="entry name" value="HTH_GNTR"/>
    <property type="match status" value="1"/>
</dbReference>
<dbReference type="PRINTS" id="PR00035">
    <property type="entry name" value="HTHGNTR"/>
</dbReference>
<reference evidence="5 6" key="1">
    <citation type="submission" date="2024-01" db="EMBL/GenBank/DDBJ databases">
        <title>New evidence supports the origin of RcGTA from prophage.</title>
        <authorList>
            <person name="Xu Y."/>
            <person name="Liu B."/>
            <person name="Chen F."/>
        </authorList>
    </citation>
    <scope>NUCLEOTIDE SEQUENCE [LARGE SCALE GENOMIC DNA]</scope>
    <source>
        <strain evidence="5 6">CBW1107-2</strain>
    </source>
</reference>
<evidence type="ECO:0000256" key="2">
    <source>
        <dbReference type="ARBA" id="ARBA00023125"/>
    </source>
</evidence>
<evidence type="ECO:0000313" key="5">
    <source>
        <dbReference type="EMBL" id="MEX4009020.1"/>
    </source>
</evidence>
<dbReference type="SMART" id="SM00895">
    <property type="entry name" value="FCD"/>
    <property type="match status" value="1"/>
</dbReference>
<dbReference type="Pfam" id="PF07729">
    <property type="entry name" value="FCD"/>
    <property type="match status" value="1"/>
</dbReference>
<dbReference type="SMART" id="SM00345">
    <property type="entry name" value="HTH_GNTR"/>
    <property type="match status" value="1"/>
</dbReference>
<dbReference type="Pfam" id="PF00392">
    <property type="entry name" value="GntR"/>
    <property type="match status" value="1"/>
</dbReference>
<dbReference type="InterPro" id="IPR036390">
    <property type="entry name" value="WH_DNA-bd_sf"/>
</dbReference>
<dbReference type="RefSeq" id="WP_368804002.1">
    <property type="nucleotide sequence ID" value="NZ_JAZHFV010000006.1"/>
</dbReference>
<keyword evidence="2" id="KW-0238">DNA-binding</keyword>
<dbReference type="Gene3D" id="1.10.10.10">
    <property type="entry name" value="Winged helix-like DNA-binding domain superfamily/Winged helix DNA-binding domain"/>
    <property type="match status" value="1"/>
</dbReference>
<dbReference type="SUPFAM" id="SSF48008">
    <property type="entry name" value="GntR ligand-binding domain-like"/>
    <property type="match status" value="1"/>
</dbReference>
<dbReference type="SUPFAM" id="SSF46785">
    <property type="entry name" value="Winged helix' DNA-binding domain"/>
    <property type="match status" value="1"/>
</dbReference>
<keyword evidence="6" id="KW-1185">Reference proteome</keyword>
<dbReference type="PANTHER" id="PTHR43537">
    <property type="entry name" value="TRANSCRIPTIONAL REGULATOR, GNTR FAMILY"/>
    <property type="match status" value="1"/>
</dbReference>
<sequence length="253" mass="28795">MQAERPTSNSSIALEKLRQLVREHRDDVEWRLPPERDLASSMGLGRRAVRRAMEVLEAEGIVWRRQGKGTFIGRRPAIQPLLVGNLADRTNPLEVMEARLQIEPALARMAAIRCSAEDIDALRRLAQKTSSALDDDGWELWDSAFHRRIAECARNGLLLSLFDVVQTIRREPDWRALRARARNDERRDSSFREHLVIVEAIADRDAPASERAMRRHLNAINANLQSIALGDDEEGRAEAQIDEAEELNVRTRA</sequence>
<dbReference type="Proteomes" id="UP001559025">
    <property type="component" value="Unassembled WGS sequence"/>
</dbReference>
<protein>
    <submittedName>
        <fullName evidence="5">FCD domain-containing protein</fullName>
    </submittedName>
</protein>
<dbReference type="InterPro" id="IPR000524">
    <property type="entry name" value="Tscrpt_reg_HTH_GntR"/>
</dbReference>
<keyword evidence="3" id="KW-0804">Transcription</keyword>